<keyword evidence="2" id="KW-0813">Transport</keyword>
<dbReference type="PANTHER" id="PTHR31431">
    <property type="entry name" value="NUCLEOPORIN NUP188 HOMOLOG"/>
    <property type="match status" value="1"/>
</dbReference>
<dbReference type="Gene3D" id="1.25.10.70">
    <property type="match status" value="1"/>
</dbReference>
<evidence type="ECO:0000259" key="12">
    <source>
        <dbReference type="Pfam" id="PF21093"/>
    </source>
</evidence>
<accession>A0A1G4KBZ7</accession>
<organism evidence="13 14">
    <name type="scientific">Lachancea nothofagi CBS 11611</name>
    <dbReference type="NCBI Taxonomy" id="1266666"/>
    <lineage>
        <taxon>Eukaryota</taxon>
        <taxon>Fungi</taxon>
        <taxon>Dikarya</taxon>
        <taxon>Ascomycota</taxon>
        <taxon>Saccharomycotina</taxon>
        <taxon>Saccharomycetes</taxon>
        <taxon>Saccharomycetales</taxon>
        <taxon>Saccharomycetaceae</taxon>
        <taxon>Lachancea</taxon>
    </lineage>
</organism>
<dbReference type="GO" id="GO:0051028">
    <property type="term" value="P:mRNA transport"/>
    <property type="evidence" value="ECO:0007669"/>
    <property type="project" value="UniProtKB-KW"/>
</dbReference>
<feature type="domain" description="Nucleoporin Nup188 N-terminal subdomain III" evidence="12">
    <location>
        <begin position="523"/>
        <end position="938"/>
    </location>
</feature>
<dbReference type="InterPro" id="IPR048883">
    <property type="entry name" value="Nup188_N-subdom_III"/>
</dbReference>
<evidence type="ECO:0000256" key="5">
    <source>
        <dbReference type="ARBA" id="ARBA00023010"/>
    </source>
</evidence>
<keyword evidence="3" id="KW-0509">mRNA transport</keyword>
<keyword evidence="7" id="KW-0539">Nucleus</keyword>
<dbReference type="Pfam" id="PF18378">
    <property type="entry name" value="Nup188_C"/>
    <property type="match status" value="1"/>
</dbReference>
<feature type="domain" description="Nucleoporin Nup188 N-terminal" evidence="10">
    <location>
        <begin position="32"/>
        <end position="465"/>
    </location>
</feature>
<dbReference type="InterPro" id="IPR044840">
    <property type="entry name" value="Nup188"/>
</dbReference>
<gene>
    <name evidence="13" type="ORF">LANO_0F13740G</name>
</gene>
<dbReference type="Pfam" id="PF21093">
    <property type="entry name" value="Nup188_N-subdom_III"/>
    <property type="match status" value="1"/>
</dbReference>
<dbReference type="GO" id="GO:0044611">
    <property type="term" value="C:nuclear pore inner ring"/>
    <property type="evidence" value="ECO:0007669"/>
    <property type="project" value="TreeGrafter"/>
</dbReference>
<evidence type="ECO:0000256" key="9">
    <source>
        <dbReference type="ARBA" id="ARBA00040174"/>
    </source>
</evidence>
<dbReference type="InterPro" id="IPR041634">
    <property type="entry name" value="Nup188_C"/>
</dbReference>
<comment type="similarity">
    <text evidence="8">Belongs to the Nup188 family.</text>
</comment>
<evidence type="ECO:0000313" key="14">
    <source>
        <dbReference type="Proteomes" id="UP000189911"/>
    </source>
</evidence>
<dbReference type="Proteomes" id="UP000189911">
    <property type="component" value="Chromosome F"/>
</dbReference>
<dbReference type="Pfam" id="PF10487">
    <property type="entry name" value="Nup188_N"/>
    <property type="match status" value="1"/>
</dbReference>
<evidence type="ECO:0000256" key="4">
    <source>
        <dbReference type="ARBA" id="ARBA00022927"/>
    </source>
</evidence>
<name>A0A1G4KBZ7_9SACH</name>
<sequence length="1619" mass="181506">MDISHLSFGSVCEFIKSSEGSSNSSLEVQDLISQFLRDYRQLLLNPGLYNNPGAEVASKHEPLKIGSISYEISGEIWKDASQLCRFLGVSHHHGLRVVAQTHFRSGLKKDRLFLYAQRILQERNEVVETLLAILTSDYETFAASRELIKAIATDRTTVCLHLIEIISKVAKDSASLNKSDALWSQELQDYKSCQDVIYAGKILRLLPIIIINSDTPVGVITSWFTVLKDTKFFSCFSPSGASREVSDQIEALATVNTVLMLGLDVTSFSINTDASYFEDVECFKAINSTLLDQPGSALILYYWSFVLSLKSYLLEESPESNAQFVQEVFGSTPITQITSYLVKYAEDLDVLGSFLRFSHCVEHDELWSSVLSSLLGLSLNFVTMTKQTAKTIKEILVKAPKAFVEKFLTNPEVEKKVSLIRTKVPLVTEGLIPLIYFTTIHPEFANFEWKDLNTYTEKLRLSNISYDMAETDGTFSVSSDFIVLKEELLVRPPFECQENVLMPIPKGTYGKIIPISSTAEDAVVFMHTYNGWSLLGRIVQSLCESYTQSEEDQIKKGKSELAVAIIDLIGNTVGPESPIERSIEVLQHLSGYVENGDIVSVLFKLFELALHARDLEVVNAGLGLMIELISNFPHFVWSHLARSNLIDRNGKEGLAASILANMGRTSGDFKSSILLIRLTNCLISESISIEESFPERMKKEIIGKLMTYMIRIYEGFQFQNYSNHQQRLEIGLLLTSLITKILYAVYGIDPSSLPQKKVTSVLSNAAELAIGAFLSTSALDNRAVDSLIAILTSTNGDTFVRKSLPFTELYFQLVKQSFELSYLLISVRSLLNLPPSAFERSIFTKSASFVKSYASTLDQRTQIIKLFTHLVRAPWDMEAPSLLSYMGNNNSKLLLSCVAYDLKGPLTNQTLAKSLYSFFSAIMESKQDGLAVLFLTGKLVSLNDKEEVESDSTAVSHSILTILKNNALKLDKLPESVSSHLLDAIAYAFNTWTAARGYENDTEFINILVKRLETFQPQTTSEKVTAEQFIEFSNQYKVVSRIAEILALSLFTSTADNNVLLKVLNKPDLASSVKKIFQIDGYDEKLQSSLQSKFRSLWPNIQLSMFTSSPLLRLSRSFHTSIFDIPLMDQYFEQDEKWIGTDSVTGFRHTVVAASINLQFVNYQIAAAKSWGALLTSFIRKSPVPLNDTYLDIAAYLLASDSKAATNGSIFKDIYLARIELAFYILYSFLQTKKTIPDKKLMNLLLSTMDMVKSKEVGFLDSISQPSKLSYYRPLIRIVLIICSLVNNGKIFVESVADHLLEYFELTFGKGVNSILSTLLSEINSSVSHRKRPVLVNLADKIQDLLLLLSSFTKIKSLQPPNDFQMILASSLNEVGTIKTILNVYSSSHLLNFEEEPVLCDLSLTFLTELCSVEYVAEKLITNGLFSVVLESPVSVAIQQGKIMPHTQPKLHTLWSDGLLTIILQLLSKFGKKILPECCLFVSYFSEQIKSAISQWSDPSLAVSIAAIKETSQLIMLQRILNALDYQDYLTESNIQTKIIDKTEIIELFYGLDTFAERKELSYAFKHLLTHPKFLNSRIVSTTLEEQRLMDNEETRANFVKRVISGIKNLDGSLFSDIA</sequence>
<comment type="subcellular location">
    <subcellularLocation>
        <location evidence="1">Nucleus</location>
        <location evidence="1">Nuclear pore complex</location>
    </subcellularLocation>
</comment>
<protein>
    <recommendedName>
        <fullName evidence="9">Nucleoporin NUP188</fullName>
    </recommendedName>
</protein>
<evidence type="ECO:0000256" key="3">
    <source>
        <dbReference type="ARBA" id="ARBA00022816"/>
    </source>
</evidence>
<dbReference type="InterPro" id="IPR016024">
    <property type="entry name" value="ARM-type_fold"/>
</dbReference>
<evidence type="ECO:0000256" key="7">
    <source>
        <dbReference type="ARBA" id="ARBA00023242"/>
    </source>
</evidence>
<keyword evidence="4" id="KW-0653">Protein transport</keyword>
<keyword evidence="6" id="KW-0906">Nuclear pore complex</keyword>
<dbReference type="InterPro" id="IPR018864">
    <property type="entry name" value="Nucleoporin_Nup188_N"/>
</dbReference>
<keyword evidence="5" id="KW-0811">Translocation</keyword>
<keyword evidence="14" id="KW-1185">Reference proteome</keyword>
<dbReference type="GO" id="GO:0017056">
    <property type="term" value="F:structural constituent of nuclear pore"/>
    <property type="evidence" value="ECO:0007669"/>
    <property type="project" value="InterPro"/>
</dbReference>
<evidence type="ECO:0000313" key="13">
    <source>
        <dbReference type="EMBL" id="SCV01828.1"/>
    </source>
</evidence>
<evidence type="ECO:0000259" key="10">
    <source>
        <dbReference type="Pfam" id="PF10487"/>
    </source>
</evidence>
<evidence type="ECO:0000256" key="2">
    <source>
        <dbReference type="ARBA" id="ARBA00022448"/>
    </source>
</evidence>
<dbReference type="GO" id="GO:0006606">
    <property type="term" value="P:protein import into nucleus"/>
    <property type="evidence" value="ECO:0007669"/>
    <property type="project" value="TreeGrafter"/>
</dbReference>
<evidence type="ECO:0000256" key="8">
    <source>
        <dbReference type="ARBA" id="ARBA00038387"/>
    </source>
</evidence>
<evidence type="ECO:0000259" key="11">
    <source>
        <dbReference type="Pfam" id="PF18378"/>
    </source>
</evidence>
<dbReference type="PANTHER" id="PTHR31431:SF1">
    <property type="entry name" value="NUCLEOPORIN NUP188"/>
    <property type="match status" value="1"/>
</dbReference>
<dbReference type="SUPFAM" id="SSF48371">
    <property type="entry name" value="ARM repeat"/>
    <property type="match status" value="1"/>
</dbReference>
<dbReference type="OrthoDB" id="102511at2759"/>
<feature type="domain" description="Nuclear pore protein Nup188 C-terminal" evidence="11">
    <location>
        <begin position="1245"/>
        <end position="1595"/>
    </location>
</feature>
<evidence type="ECO:0000256" key="1">
    <source>
        <dbReference type="ARBA" id="ARBA00004567"/>
    </source>
</evidence>
<evidence type="ECO:0000256" key="6">
    <source>
        <dbReference type="ARBA" id="ARBA00023132"/>
    </source>
</evidence>
<dbReference type="GO" id="GO:0006405">
    <property type="term" value="P:RNA export from nucleus"/>
    <property type="evidence" value="ECO:0007669"/>
    <property type="project" value="TreeGrafter"/>
</dbReference>
<dbReference type="EMBL" id="LT598452">
    <property type="protein sequence ID" value="SCV01828.1"/>
    <property type="molecule type" value="Genomic_DNA"/>
</dbReference>
<reference evidence="14" key="1">
    <citation type="submission" date="2016-03" db="EMBL/GenBank/DDBJ databases">
        <authorList>
            <person name="Devillers Hugo."/>
        </authorList>
    </citation>
    <scope>NUCLEOTIDE SEQUENCE [LARGE SCALE GENOMIC DNA]</scope>
</reference>
<proteinExistence type="inferred from homology"/>